<feature type="compositionally biased region" description="Basic and acidic residues" evidence="1">
    <location>
        <begin position="58"/>
        <end position="72"/>
    </location>
</feature>
<evidence type="ECO:0000313" key="3">
    <source>
        <dbReference type="Proteomes" id="UP000595349"/>
    </source>
</evidence>
<keyword evidence="3" id="KW-1185">Reference proteome</keyword>
<dbReference type="PANTHER" id="PTHR33747:SF1">
    <property type="entry name" value="ADENYLATE CYCLASE-ASSOCIATED CAP C-TERMINAL DOMAIN-CONTAINING PROTEIN"/>
    <property type="match status" value="1"/>
</dbReference>
<dbReference type="EMBL" id="CP054706">
    <property type="protein sequence ID" value="QQK78787.1"/>
    <property type="molecule type" value="Genomic_DNA"/>
</dbReference>
<dbReference type="NCBIfam" id="TIGR04102">
    <property type="entry name" value="SWIM_PBPRA1643"/>
    <property type="match status" value="1"/>
</dbReference>
<dbReference type="Proteomes" id="UP000595349">
    <property type="component" value="Chromosome"/>
</dbReference>
<dbReference type="InterPro" id="IPR026368">
    <property type="entry name" value="SWIM_PBPRA1643"/>
</dbReference>
<organism evidence="2 3">
    <name type="scientific">Salicibibacter cibi</name>
    <dbReference type="NCBI Taxonomy" id="2743001"/>
    <lineage>
        <taxon>Bacteria</taxon>
        <taxon>Bacillati</taxon>
        <taxon>Bacillota</taxon>
        <taxon>Bacilli</taxon>
        <taxon>Bacillales</taxon>
        <taxon>Bacillaceae</taxon>
        <taxon>Salicibibacter</taxon>
    </lineage>
</organism>
<dbReference type="AlphaFoldDB" id="A0A7T6Z8G1"/>
<dbReference type="SUPFAM" id="SSF103642">
    <property type="entry name" value="Sec-C motif"/>
    <property type="match status" value="1"/>
</dbReference>
<gene>
    <name evidence="2" type="ORF">HUG20_01950</name>
</gene>
<evidence type="ECO:0008006" key="4">
    <source>
        <dbReference type="Google" id="ProtNLM"/>
    </source>
</evidence>
<name>A0A7T6Z8G1_9BACI</name>
<feature type="region of interest" description="Disordered" evidence="1">
    <location>
        <begin position="58"/>
        <end position="89"/>
    </location>
</feature>
<sequence length="89" mass="9914">MAKLGTSKKPAILRVAKEERAMELHDFCDRNGWKVVIGIESDKPEDLSDLNRLMGEKSENTKTIVKEEKVGRNDPSSCGSGKKYKKCCG</sequence>
<dbReference type="KEGG" id="scib:HUG20_01950"/>
<protein>
    <recommendedName>
        <fullName evidence="4">Zinc chelation protein SecC</fullName>
    </recommendedName>
</protein>
<dbReference type="Gene3D" id="3.10.450.50">
    <property type="match status" value="1"/>
</dbReference>
<accession>A0A7T6Z8G1</accession>
<evidence type="ECO:0000313" key="2">
    <source>
        <dbReference type="EMBL" id="QQK78787.1"/>
    </source>
</evidence>
<evidence type="ECO:0000256" key="1">
    <source>
        <dbReference type="SAM" id="MobiDB-lite"/>
    </source>
</evidence>
<dbReference type="RefSeq" id="WP_200087417.1">
    <property type="nucleotide sequence ID" value="NZ_CP054706.1"/>
</dbReference>
<dbReference type="PANTHER" id="PTHR33747">
    <property type="entry name" value="UPF0225 PROTEIN SCO1677"/>
    <property type="match status" value="1"/>
</dbReference>
<proteinExistence type="predicted"/>
<reference evidence="2 3" key="1">
    <citation type="submission" date="2020-06" db="EMBL/GenBank/DDBJ databases">
        <title>Genomic analysis of Salicibibacter sp. NKC21-4.</title>
        <authorList>
            <person name="Oh Y.J."/>
        </authorList>
    </citation>
    <scope>NUCLEOTIDE SEQUENCE [LARGE SCALE GENOMIC DNA]</scope>
    <source>
        <strain evidence="2 3">NKC21-4</strain>
    </source>
</reference>